<dbReference type="AlphaFoldDB" id="A0A8J7GJ56"/>
<evidence type="ECO:0000256" key="3">
    <source>
        <dbReference type="SAM" id="Phobius"/>
    </source>
</evidence>
<keyword evidence="5" id="KW-1185">Reference proteome</keyword>
<dbReference type="PROSITE" id="PS00409">
    <property type="entry name" value="PROKAR_NTER_METHYL"/>
    <property type="match status" value="1"/>
</dbReference>
<keyword evidence="3" id="KW-0472">Membrane</keyword>
<dbReference type="InterPro" id="IPR012902">
    <property type="entry name" value="N_methyl_site"/>
</dbReference>
<proteinExistence type="predicted"/>
<dbReference type="GO" id="GO:0009986">
    <property type="term" value="C:cell surface"/>
    <property type="evidence" value="ECO:0007669"/>
    <property type="project" value="UniProtKB-SubCell"/>
</dbReference>
<keyword evidence="2" id="KW-0178">Competence</keyword>
<evidence type="ECO:0000256" key="1">
    <source>
        <dbReference type="ARBA" id="ARBA00004241"/>
    </source>
</evidence>
<name>A0A8J7GJ56_9BACL</name>
<dbReference type="Proteomes" id="UP000622653">
    <property type="component" value="Unassembled WGS sequence"/>
</dbReference>
<dbReference type="EMBL" id="JADKPV010000001">
    <property type="protein sequence ID" value="MBF4500825.1"/>
    <property type="molecule type" value="Genomic_DNA"/>
</dbReference>
<dbReference type="RefSeq" id="WP_194562240.1">
    <property type="nucleotide sequence ID" value="NZ_JADKPV010000001.1"/>
</dbReference>
<gene>
    <name evidence="4" type="ORF">IRY55_05550</name>
</gene>
<feature type="transmembrane region" description="Helical" evidence="3">
    <location>
        <begin position="21"/>
        <end position="46"/>
    </location>
</feature>
<comment type="caution">
    <text evidence="4">The sequence shown here is derived from an EMBL/GenBank/DDBJ whole genome shotgun (WGS) entry which is preliminary data.</text>
</comment>
<dbReference type="GO" id="GO:0030420">
    <property type="term" value="P:establishment of competence for transformation"/>
    <property type="evidence" value="ECO:0007669"/>
    <property type="project" value="UniProtKB-KW"/>
</dbReference>
<organism evidence="4 5">
    <name type="scientific">Savagea serpentis</name>
    <dbReference type="NCBI Taxonomy" id="2785297"/>
    <lineage>
        <taxon>Bacteria</taxon>
        <taxon>Bacillati</taxon>
        <taxon>Bacillota</taxon>
        <taxon>Bacilli</taxon>
        <taxon>Bacillales</taxon>
        <taxon>Caryophanaceae</taxon>
        <taxon>Savagea</taxon>
    </lineage>
</organism>
<dbReference type="Pfam" id="PF07963">
    <property type="entry name" value="N_methyl"/>
    <property type="match status" value="1"/>
</dbReference>
<protein>
    <submittedName>
        <fullName evidence="4">Type II secretion system protein</fullName>
    </submittedName>
</protein>
<dbReference type="NCBIfam" id="TIGR02532">
    <property type="entry name" value="IV_pilin_GFxxxE"/>
    <property type="match status" value="1"/>
</dbReference>
<evidence type="ECO:0000313" key="5">
    <source>
        <dbReference type="Proteomes" id="UP000622653"/>
    </source>
</evidence>
<comment type="subcellular location">
    <subcellularLocation>
        <location evidence="1">Cell surface</location>
    </subcellularLocation>
</comment>
<evidence type="ECO:0000256" key="2">
    <source>
        <dbReference type="ARBA" id="ARBA00023287"/>
    </source>
</evidence>
<keyword evidence="3" id="KW-0812">Transmembrane</keyword>
<sequence length="207" mass="24059">MLKIKKRLKIKHDLRKAEGFTLVEVTIALALLSVIAIFSFASLYYFSEYNKRVQEESEIHREANLIISSIIDDMFPVKDNELDLTKNKSVFLNNTEKEPINTRFVVQPKTKENPSILPSFQVGFTPEGVQLKDQTLNTTYLVTPPNTEEGEFSYIEQIDSSNHYKIFLKMKGEYTAPTFTTYLRLIEEVDFNTKGEEVKNEQIYKRK</sequence>
<reference evidence="4" key="1">
    <citation type="submission" date="2020-11" db="EMBL/GenBank/DDBJ databases">
        <title>Multidrug resistant novel bacterium Savagea serpentis sp. nov., isolated from the scats of a vine snake (Ahaetulla nasuta).</title>
        <authorList>
            <person name="Venkata Ramana V."/>
            <person name="Vikas Patil S."/>
            <person name="Yogita Lugani V."/>
        </authorList>
    </citation>
    <scope>NUCLEOTIDE SEQUENCE</scope>
    <source>
        <strain evidence="4">SN6</strain>
    </source>
</reference>
<accession>A0A8J7GJ56</accession>
<keyword evidence="3" id="KW-1133">Transmembrane helix</keyword>
<evidence type="ECO:0000313" key="4">
    <source>
        <dbReference type="EMBL" id="MBF4500825.1"/>
    </source>
</evidence>